<dbReference type="GO" id="GO:0000271">
    <property type="term" value="P:polysaccharide biosynthetic process"/>
    <property type="evidence" value="ECO:0007669"/>
    <property type="project" value="InterPro"/>
</dbReference>
<dbReference type="Gene3D" id="3.40.50.720">
    <property type="entry name" value="NAD(P)-binding Rossmann-like Domain"/>
    <property type="match status" value="2"/>
</dbReference>
<dbReference type="GO" id="GO:0051287">
    <property type="term" value="F:NAD binding"/>
    <property type="evidence" value="ECO:0007669"/>
    <property type="project" value="InterPro"/>
</dbReference>
<dbReference type="InterPro" id="IPR036220">
    <property type="entry name" value="UDP-Glc/GDP-Man_DH_C_sf"/>
</dbReference>
<name>A0A841Y4X8_9LIST</name>
<comment type="caution">
    <text evidence="6">The sequence shown here is derived from an EMBL/GenBank/DDBJ whole genome shotgun (WGS) entry which is preliminary data.</text>
</comment>
<dbReference type="InterPro" id="IPR036291">
    <property type="entry name" value="NAD(P)-bd_dom_sf"/>
</dbReference>
<dbReference type="SUPFAM" id="SSF48179">
    <property type="entry name" value="6-phosphogluconate dehydrogenase C-terminal domain-like"/>
    <property type="match status" value="1"/>
</dbReference>
<dbReference type="AlphaFoldDB" id="A0A841Y4X8"/>
<keyword evidence="2" id="KW-0560">Oxidoreductase</keyword>
<evidence type="ECO:0000256" key="2">
    <source>
        <dbReference type="ARBA" id="ARBA00023002"/>
    </source>
</evidence>
<dbReference type="PIRSF" id="PIRSF000124">
    <property type="entry name" value="UDPglc_GDPman_dh"/>
    <property type="match status" value="1"/>
</dbReference>
<organism evidence="6 7">
    <name type="scientific">Listeria booriae</name>
    <dbReference type="NCBI Taxonomy" id="1552123"/>
    <lineage>
        <taxon>Bacteria</taxon>
        <taxon>Bacillati</taxon>
        <taxon>Bacillota</taxon>
        <taxon>Bacilli</taxon>
        <taxon>Bacillales</taxon>
        <taxon>Listeriaceae</taxon>
        <taxon>Listeria</taxon>
    </lineage>
</organism>
<dbReference type="EMBL" id="JAARPL010000002">
    <property type="protein sequence ID" value="MBC1371285.1"/>
    <property type="molecule type" value="Genomic_DNA"/>
</dbReference>
<gene>
    <name evidence="6" type="ORF">HB847_02805</name>
</gene>
<evidence type="ECO:0000313" key="6">
    <source>
        <dbReference type="EMBL" id="MBC1371285.1"/>
    </source>
</evidence>
<dbReference type="InterPro" id="IPR001732">
    <property type="entry name" value="UDP-Glc/GDP-Man_DH_N"/>
</dbReference>
<dbReference type="Pfam" id="PF03721">
    <property type="entry name" value="UDPG_MGDP_dh_N"/>
    <property type="match status" value="1"/>
</dbReference>
<feature type="domain" description="UDP-glucose/GDP-mannose dehydrogenase C-terminal" evidence="5">
    <location>
        <begin position="308"/>
        <end position="400"/>
    </location>
</feature>
<comment type="similarity">
    <text evidence="1 4">Belongs to the UDP-glucose/GDP-mannose dehydrogenase family.</text>
</comment>
<protein>
    <submittedName>
        <fullName evidence="6">Nucleotide sugar dehydrogenase</fullName>
    </submittedName>
</protein>
<dbReference type="SUPFAM" id="SSF52413">
    <property type="entry name" value="UDP-glucose/GDP-mannose dehydrogenase C-terminal domain"/>
    <property type="match status" value="1"/>
</dbReference>
<evidence type="ECO:0000256" key="4">
    <source>
        <dbReference type="PIRNR" id="PIRNR000124"/>
    </source>
</evidence>
<evidence type="ECO:0000313" key="7">
    <source>
        <dbReference type="Proteomes" id="UP000591929"/>
    </source>
</evidence>
<proteinExistence type="inferred from homology"/>
<evidence type="ECO:0000259" key="5">
    <source>
        <dbReference type="SMART" id="SM00984"/>
    </source>
</evidence>
<dbReference type="RefSeq" id="WP_185376238.1">
    <property type="nucleotide sequence ID" value="NZ_JAARPL010000002.1"/>
</dbReference>
<evidence type="ECO:0000256" key="3">
    <source>
        <dbReference type="ARBA" id="ARBA00023027"/>
    </source>
</evidence>
<keyword evidence="3" id="KW-0520">NAD</keyword>
<dbReference type="Pfam" id="PF03720">
    <property type="entry name" value="UDPG_MGDP_dh_C"/>
    <property type="match status" value="1"/>
</dbReference>
<dbReference type="SUPFAM" id="SSF51735">
    <property type="entry name" value="NAD(P)-binding Rossmann-fold domains"/>
    <property type="match status" value="1"/>
</dbReference>
<dbReference type="GO" id="GO:0016628">
    <property type="term" value="F:oxidoreductase activity, acting on the CH-CH group of donors, NAD or NADP as acceptor"/>
    <property type="evidence" value="ECO:0007669"/>
    <property type="project" value="InterPro"/>
</dbReference>
<sequence length="424" mass="46647">MKVVTVGLGYIGLPTSLMFAKHGAEVVGVDVSERVVGFLNAGQVPIEEPGLPEYLTEALARKKFRASLKPERGDVFIIAVPTPNALDEFGSCDLTYVKQATEAILPCLETGNTVIIESTISPRTTEDIIQPLIEKEGFRVGEDIYLVHCPERVLPGQILHELVHNNRIIGGVTEKCTEKGKEIYGLFVKGELLGAAASTAELSKLMENTYRDVNIALANELVQISSKLGIDALSVIEMANQHPRVNLHQPGPGVGGHCLAVDPYFVVAEAPEEAKLIYQARQINSHMPHFIVQKVLDIMEANQGETITILGLAYKGNVDDTRESPALQIVNQLKKATYYNIRTFDPYVATSDAYSLETALSNSDLAIVLTDHDIFKEIPESIINTMKTPVLFDTKNCVLGCDAFREHYTLGNISDIRRISKRYI</sequence>
<dbReference type="InterPro" id="IPR014026">
    <property type="entry name" value="UDP-Glc/GDP-Man_DH_dimer"/>
</dbReference>
<dbReference type="InterPro" id="IPR008927">
    <property type="entry name" value="6-PGluconate_DH-like_C_sf"/>
</dbReference>
<dbReference type="GO" id="GO:0016616">
    <property type="term" value="F:oxidoreductase activity, acting on the CH-OH group of donors, NAD or NADP as acceptor"/>
    <property type="evidence" value="ECO:0007669"/>
    <property type="project" value="InterPro"/>
</dbReference>
<dbReference type="NCBIfam" id="TIGR03026">
    <property type="entry name" value="NDP-sugDHase"/>
    <property type="match status" value="1"/>
</dbReference>
<dbReference type="PIRSF" id="PIRSF500136">
    <property type="entry name" value="UDP_ManNAc_DH"/>
    <property type="match status" value="1"/>
</dbReference>
<evidence type="ECO:0000256" key="1">
    <source>
        <dbReference type="ARBA" id="ARBA00006601"/>
    </source>
</evidence>
<dbReference type="Pfam" id="PF00984">
    <property type="entry name" value="UDPG_MGDP_dh"/>
    <property type="match status" value="1"/>
</dbReference>
<dbReference type="InterPro" id="IPR028359">
    <property type="entry name" value="UDP_ManNAc/GlcNAc_DH"/>
</dbReference>
<dbReference type="InterPro" id="IPR017476">
    <property type="entry name" value="UDP-Glc/GDP-Man"/>
</dbReference>
<reference evidence="6 7" key="1">
    <citation type="submission" date="2020-03" db="EMBL/GenBank/DDBJ databases">
        <title>Soil Listeria distribution.</title>
        <authorList>
            <person name="Liao J."/>
            <person name="Wiedmann M."/>
        </authorList>
    </citation>
    <scope>NUCLEOTIDE SEQUENCE [LARGE SCALE GENOMIC DNA]</scope>
    <source>
        <strain evidence="6 7">FSL L7-1681</strain>
    </source>
</reference>
<dbReference type="PANTHER" id="PTHR43491">
    <property type="entry name" value="UDP-N-ACETYL-D-MANNOSAMINE DEHYDROGENASE"/>
    <property type="match status" value="1"/>
</dbReference>
<dbReference type="SMART" id="SM00984">
    <property type="entry name" value="UDPG_MGDP_dh_C"/>
    <property type="match status" value="1"/>
</dbReference>
<dbReference type="InterPro" id="IPR014027">
    <property type="entry name" value="UDP-Glc/GDP-Man_DH_C"/>
</dbReference>
<accession>A0A841Y4X8</accession>
<dbReference type="Proteomes" id="UP000591929">
    <property type="component" value="Unassembled WGS sequence"/>
</dbReference>
<dbReference type="PANTHER" id="PTHR43491:SF2">
    <property type="entry name" value="UDP-N-ACETYL-D-MANNOSAMINE DEHYDROGENASE"/>
    <property type="match status" value="1"/>
</dbReference>